<feature type="transmembrane region" description="Helical" evidence="4">
    <location>
        <begin position="145"/>
        <end position="166"/>
    </location>
</feature>
<evidence type="ECO:0000256" key="2">
    <source>
        <dbReference type="ARBA" id="ARBA00023125"/>
    </source>
</evidence>
<organism evidence="6 7">
    <name type="scientific">Tenacibaculum holothuriorum</name>
    <dbReference type="NCBI Taxonomy" id="1635173"/>
    <lineage>
        <taxon>Bacteria</taxon>
        <taxon>Pseudomonadati</taxon>
        <taxon>Bacteroidota</taxon>
        <taxon>Flavobacteriia</taxon>
        <taxon>Flavobacteriales</taxon>
        <taxon>Flavobacteriaceae</taxon>
        <taxon>Tenacibaculum</taxon>
    </lineage>
</organism>
<evidence type="ECO:0000256" key="3">
    <source>
        <dbReference type="ARBA" id="ARBA00023163"/>
    </source>
</evidence>
<dbReference type="SUPFAM" id="SSF46689">
    <property type="entry name" value="Homeodomain-like"/>
    <property type="match status" value="1"/>
</dbReference>
<feature type="transmembrane region" description="Helical" evidence="4">
    <location>
        <begin position="73"/>
        <end position="94"/>
    </location>
</feature>
<feature type="domain" description="HTH araC/xylS-type" evidence="5">
    <location>
        <begin position="204"/>
        <end position="305"/>
    </location>
</feature>
<keyword evidence="2" id="KW-0238">DNA-binding</keyword>
<feature type="transmembrane region" description="Helical" evidence="4">
    <location>
        <begin position="36"/>
        <end position="53"/>
    </location>
</feature>
<protein>
    <recommendedName>
        <fullName evidence="5">HTH araC/xylS-type domain-containing protein</fullName>
    </recommendedName>
</protein>
<dbReference type="InParanoid" id="A0A1Y2PEG0"/>
<proteinExistence type="predicted"/>
<feature type="transmembrane region" description="Helical" evidence="4">
    <location>
        <begin position="6"/>
        <end position="24"/>
    </location>
</feature>
<dbReference type="Pfam" id="PF12833">
    <property type="entry name" value="HTH_18"/>
    <property type="match status" value="1"/>
</dbReference>
<keyword evidence="1" id="KW-0805">Transcription regulation</keyword>
<keyword evidence="7" id="KW-1185">Reference proteome</keyword>
<dbReference type="Proteomes" id="UP000194221">
    <property type="component" value="Unassembled WGS sequence"/>
</dbReference>
<dbReference type="InterPro" id="IPR009057">
    <property type="entry name" value="Homeodomain-like_sf"/>
</dbReference>
<accession>A0A1Y2PEG0</accession>
<feature type="transmembrane region" description="Helical" evidence="4">
    <location>
        <begin position="115"/>
        <end position="139"/>
    </location>
</feature>
<evidence type="ECO:0000256" key="4">
    <source>
        <dbReference type="SAM" id="Phobius"/>
    </source>
</evidence>
<dbReference type="OrthoDB" id="6283866at2"/>
<dbReference type="InterPro" id="IPR018060">
    <property type="entry name" value="HTH_AraC"/>
</dbReference>
<sequence>MAFLLVPLGTIIPYALGVLLFYYIKSIYNEKVHTKNILKSLIPFFIGFVLYSLPKYFLFTNSNEISSIQLVSFIIPFIGYIHFIYYLYKCFLILKMYRKQLTNQYSNIQNIDLKWFYIWVYGIIAFVFIDILSGILLLLYPSIQFVLSINLLFLTILIWYVGYYGLNQTHVFLLNTEAIQEKKEIKNKPVLELNRSEEFHQKLEELFQLKQIYQQQNLSLREVAELLNTTDKKLSNYINTNLNTTFYEFVNTYRIRHFKEVISNGNSEKLTLLAIAFDSGFNSKATFNRVFKQQEGITPLQFKKSIEKSLIASSESI</sequence>
<dbReference type="PANTHER" id="PTHR43280:SF29">
    <property type="entry name" value="ARAC-FAMILY TRANSCRIPTIONAL REGULATOR"/>
    <property type="match status" value="1"/>
</dbReference>
<evidence type="ECO:0000313" key="6">
    <source>
        <dbReference type="EMBL" id="OSY88058.1"/>
    </source>
</evidence>
<reference evidence="6 7" key="1">
    <citation type="submission" date="2015-03" db="EMBL/GenBank/DDBJ databases">
        <title>Genome sequence of Tenacibaculum sp. S2-2, isolated from intestinal microbiota of sea cucumber, Apostichopus japonicas.</title>
        <authorList>
            <person name="Shao Z."/>
            <person name="Wang L."/>
            <person name="Li X."/>
        </authorList>
    </citation>
    <scope>NUCLEOTIDE SEQUENCE [LARGE SCALE GENOMIC DNA]</scope>
    <source>
        <strain evidence="6 7">S2-2</strain>
    </source>
</reference>
<evidence type="ECO:0000256" key="1">
    <source>
        <dbReference type="ARBA" id="ARBA00023015"/>
    </source>
</evidence>
<comment type="caution">
    <text evidence="6">The sequence shown here is derived from an EMBL/GenBank/DDBJ whole genome shotgun (WGS) entry which is preliminary data.</text>
</comment>
<keyword evidence="3" id="KW-0804">Transcription</keyword>
<dbReference type="PROSITE" id="PS01124">
    <property type="entry name" value="HTH_ARAC_FAMILY_2"/>
    <property type="match status" value="1"/>
</dbReference>
<dbReference type="Gene3D" id="1.10.10.60">
    <property type="entry name" value="Homeodomain-like"/>
    <property type="match status" value="2"/>
</dbReference>
<dbReference type="STRING" id="1635173.WH52_08500"/>
<evidence type="ECO:0000313" key="7">
    <source>
        <dbReference type="Proteomes" id="UP000194221"/>
    </source>
</evidence>
<gene>
    <name evidence="6" type="ORF">WH52_08500</name>
</gene>
<evidence type="ECO:0000259" key="5">
    <source>
        <dbReference type="PROSITE" id="PS01124"/>
    </source>
</evidence>
<keyword evidence="4" id="KW-0472">Membrane</keyword>
<dbReference type="SMART" id="SM00342">
    <property type="entry name" value="HTH_ARAC"/>
    <property type="match status" value="1"/>
</dbReference>
<dbReference type="AlphaFoldDB" id="A0A1Y2PEG0"/>
<dbReference type="GO" id="GO:0003700">
    <property type="term" value="F:DNA-binding transcription factor activity"/>
    <property type="evidence" value="ECO:0007669"/>
    <property type="project" value="InterPro"/>
</dbReference>
<keyword evidence="4" id="KW-1133">Transmembrane helix</keyword>
<name>A0A1Y2PEG0_9FLAO</name>
<dbReference type="PANTHER" id="PTHR43280">
    <property type="entry name" value="ARAC-FAMILY TRANSCRIPTIONAL REGULATOR"/>
    <property type="match status" value="1"/>
</dbReference>
<keyword evidence="4" id="KW-0812">Transmembrane</keyword>
<dbReference type="EMBL" id="LAPZ01000005">
    <property type="protein sequence ID" value="OSY88058.1"/>
    <property type="molecule type" value="Genomic_DNA"/>
</dbReference>
<dbReference type="GO" id="GO:0043565">
    <property type="term" value="F:sequence-specific DNA binding"/>
    <property type="evidence" value="ECO:0007669"/>
    <property type="project" value="InterPro"/>
</dbReference>